<evidence type="ECO:0000256" key="8">
    <source>
        <dbReference type="ARBA" id="ARBA00023002"/>
    </source>
</evidence>
<dbReference type="CDD" id="cd05283">
    <property type="entry name" value="CAD1"/>
    <property type="match status" value="1"/>
</dbReference>
<evidence type="ECO:0000256" key="10">
    <source>
        <dbReference type="ARBA" id="ARBA00050997"/>
    </source>
</evidence>
<dbReference type="SUPFAM" id="SSF51735">
    <property type="entry name" value="NAD(P)-binding Rossmann-fold domains"/>
    <property type="match status" value="1"/>
</dbReference>
<keyword evidence="8" id="KW-0560">Oxidoreductase</keyword>
<comment type="cofactor">
    <cofactor evidence="1 11">
        <name>Zn(2+)</name>
        <dbReference type="ChEBI" id="CHEBI:29105"/>
    </cofactor>
</comment>
<dbReference type="Gene3D" id="3.40.50.720">
    <property type="entry name" value="NAD(P)-binding Rossmann-like Domain"/>
    <property type="match status" value="1"/>
</dbReference>
<dbReference type="InterPro" id="IPR011032">
    <property type="entry name" value="GroES-like_sf"/>
</dbReference>
<evidence type="ECO:0000256" key="4">
    <source>
        <dbReference type="ARBA" id="ARBA00022553"/>
    </source>
</evidence>
<organism evidence="13 14">
    <name type="scientific">Microdochium bolleyi</name>
    <dbReference type="NCBI Taxonomy" id="196109"/>
    <lineage>
        <taxon>Eukaryota</taxon>
        <taxon>Fungi</taxon>
        <taxon>Dikarya</taxon>
        <taxon>Ascomycota</taxon>
        <taxon>Pezizomycotina</taxon>
        <taxon>Sordariomycetes</taxon>
        <taxon>Xylariomycetidae</taxon>
        <taxon>Xylariales</taxon>
        <taxon>Microdochiaceae</taxon>
        <taxon>Microdochium</taxon>
    </lineage>
</organism>
<dbReference type="Pfam" id="PF00107">
    <property type="entry name" value="ADH_zinc_N"/>
    <property type="match status" value="1"/>
</dbReference>
<evidence type="ECO:0000313" key="13">
    <source>
        <dbReference type="EMBL" id="KXJ92895.1"/>
    </source>
</evidence>
<dbReference type="STRING" id="196109.A0A136J6T9"/>
<dbReference type="PANTHER" id="PTHR42683">
    <property type="entry name" value="ALDEHYDE REDUCTASE"/>
    <property type="match status" value="1"/>
</dbReference>
<evidence type="ECO:0000256" key="5">
    <source>
        <dbReference type="ARBA" id="ARBA00022723"/>
    </source>
</evidence>
<keyword evidence="6 11" id="KW-0862">Zinc</keyword>
<dbReference type="SUPFAM" id="SSF50129">
    <property type="entry name" value="GroES-like"/>
    <property type="match status" value="1"/>
</dbReference>
<keyword evidence="5 11" id="KW-0479">Metal-binding</keyword>
<dbReference type="InterPro" id="IPR020843">
    <property type="entry name" value="ER"/>
</dbReference>
<dbReference type="FunFam" id="3.40.50.720:FF:000158">
    <property type="entry name" value="Zinc-binding alcohol dehydrogenase"/>
    <property type="match status" value="1"/>
</dbReference>
<dbReference type="InterPro" id="IPR013154">
    <property type="entry name" value="ADH-like_N"/>
</dbReference>
<evidence type="ECO:0000256" key="1">
    <source>
        <dbReference type="ARBA" id="ARBA00001947"/>
    </source>
</evidence>
<protein>
    <recommendedName>
        <fullName evidence="9">alcohol dehydrogenase (NADP(+))</fullName>
        <ecNumber evidence="9">1.1.1.2</ecNumber>
    </recommendedName>
</protein>
<dbReference type="Pfam" id="PF08240">
    <property type="entry name" value="ADH_N"/>
    <property type="match status" value="1"/>
</dbReference>
<evidence type="ECO:0000313" key="14">
    <source>
        <dbReference type="Proteomes" id="UP000070501"/>
    </source>
</evidence>
<dbReference type="EMBL" id="KQ964248">
    <property type="protein sequence ID" value="KXJ92895.1"/>
    <property type="molecule type" value="Genomic_DNA"/>
</dbReference>
<sequence length="366" mass="39839">MAAQPRFQGWIGHDKESVKGNLVWGDFEPKRWEETDIDIKITHCGMCASDLHTLSSGWYKTPYPVVVGHEIVGRIVRVGSKAVGNHKVGDRVGVGCLTDCCLSVQDKPCDRCDEGQENYCLKSRWTYPGPHHNGDKGWGGYATFHRCPGRFAFKIPDAIDSAQAATLMCAGITMYAPLKHNGVGPGKSVGIVGIGGLGHYGVLLAKAMGADRVVAISRKRSKRDEAMALGADDYIATDEDEKWDRKYRGKLDLVISTIASTKAPTGSYLKMLKYKGSLVQVGNPDDGQFSIPQGILIGQKLSFSGSTIGSAGEIREMLQLAADKGIKGWVQERPMKEANQALLDIEAGKARYRYCLVNDDTSRASL</sequence>
<dbReference type="InterPro" id="IPR013149">
    <property type="entry name" value="ADH-like_C"/>
</dbReference>
<dbReference type="GO" id="GO:0006066">
    <property type="term" value="P:alcohol metabolic process"/>
    <property type="evidence" value="ECO:0007669"/>
    <property type="project" value="UniProtKB-ARBA"/>
</dbReference>
<proteinExistence type="inferred from homology"/>
<keyword evidence="4" id="KW-0597">Phosphoprotein</keyword>
<dbReference type="InterPro" id="IPR047109">
    <property type="entry name" value="CAD-like"/>
</dbReference>
<evidence type="ECO:0000256" key="9">
    <source>
        <dbReference type="ARBA" id="ARBA00024074"/>
    </source>
</evidence>
<dbReference type="Gene3D" id="3.90.180.10">
    <property type="entry name" value="Medium-chain alcohol dehydrogenases, catalytic domain"/>
    <property type="match status" value="1"/>
</dbReference>
<accession>A0A136J6T9</accession>
<dbReference type="OrthoDB" id="1879366at2759"/>
<comment type="catalytic activity">
    <reaction evidence="10">
        <text>a primary alcohol + NADP(+) = an aldehyde + NADPH + H(+)</text>
        <dbReference type="Rhea" id="RHEA:15937"/>
        <dbReference type="ChEBI" id="CHEBI:15378"/>
        <dbReference type="ChEBI" id="CHEBI:15734"/>
        <dbReference type="ChEBI" id="CHEBI:17478"/>
        <dbReference type="ChEBI" id="CHEBI:57783"/>
        <dbReference type="ChEBI" id="CHEBI:58349"/>
        <dbReference type="EC" id="1.1.1.2"/>
    </reaction>
    <physiologicalReaction direction="left-to-right" evidence="10">
        <dbReference type="Rhea" id="RHEA:15938"/>
    </physiologicalReaction>
    <physiologicalReaction direction="right-to-left" evidence="10">
        <dbReference type="Rhea" id="RHEA:15939"/>
    </physiologicalReaction>
</comment>
<gene>
    <name evidence="13" type="ORF">Micbo1qcDRAFT_145959</name>
</gene>
<evidence type="ECO:0000256" key="7">
    <source>
        <dbReference type="ARBA" id="ARBA00022857"/>
    </source>
</evidence>
<dbReference type="InParanoid" id="A0A136J6T9"/>
<comment type="subunit">
    <text evidence="3">Homodimer.</text>
</comment>
<reference evidence="14" key="1">
    <citation type="submission" date="2016-02" db="EMBL/GenBank/DDBJ databases">
        <title>Draft genome sequence of Microdochium bolleyi, a fungal endophyte of beachgrass.</title>
        <authorList>
            <consortium name="DOE Joint Genome Institute"/>
            <person name="David A.S."/>
            <person name="May G."/>
            <person name="Haridas S."/>
            <person name="Lim J."/>
            <person name="Wang M."/>
            <person name="Labutti K."/>
            <person name="Lipzen A."/>
            <person name="Barry K."/>
            <person name="Grigoriev I.V."/>
        </authorList>
    </citation>
    <scope>NUCLEOTIDE SEQUENCE [LARGE SCALE GENOMIC DNA]</scope>
    <source>
        <strain evidence="14">J235TASD1</strain>
    </source>
</reference>
<evidence type="ECO:0000256" key="3">
    <source>
        <dbReference type="ARBA" id="ARBA00011738"/>
    </source>
</evidence>
<dbReference type="EC" id="1.1.1.2" evidence="9"/>
<dbReference type="AlphaFoldDB" id="A0A136J6T9"/>
<name>A0A136J6T9_9PEZI</name>
<dbReference type="Proteomes" id="UP000070501">
    <property type="component" value="Unassembled WGS sequence"/>
</dbReference>
<evidence type="ECO:0000256" key="2">
    <source>
        <dbReference type="ARBA" id="ARBA00008072"/>
    </source>
</evidence>
<comment type="similarity">
    <text evidence="2 11">Belongs to the zinc-containing alcohol dehydrogenase family.</text>
</comment>
<keyword evidence="7" id="KW-0521">NADP</keyword>
<dbReference type="GO" id="GO:0008270">
    <property type="term" value="F:zinc ion binding"/>
    <property type="evidence" value="ECO:0007669"/>
    <property type="project" value="InterPro"/>
</dbReference>
<feature type="domain" description="Enoyl reductase (ER)" evidence="12">
    <location>
        <begin position="20"/>
        <end position="350"/>
    </location>
</feature>
<dbReference type="InterPro" id="IPR002328">
    <property type="entry name" value="ADH_Zn_CS"/>
</dbReference>
<keyword evidence="14" id="KW-1185">Reference proteome</keyword>
<dbReference type="PROSITE" id="PS00059">
    <property type="entry name" value="ADH_ZINC"/>
    <property type="match status" value="1"/>
</dbReference>
<evidence type="ECO:0000256" key="11">
    <source>
        <dbReference type="RuleBase" id="RU361277"/>
    </source>
</evidence>
<evidence type="ECO:0000259" key="12">
    <source>
        <dbReference type="SMART" id="SM00829"/>
    </source>
</evidence>
<dbReference type="InterPro" id="IPR036291">
    <property type="entry name" value="NAD(P)-bd_dom_sf"/>
</dbReference>
<dbReference type="SMART" id="SM00829">
    <property type="entry name" value="PKS_ER"/>
    <property type="match status" value="1"/>
</dbReference>
<dbReference type="GO" id="GO:0008106">
    <property type="term" value="F:alcohol dehydrogenase (NADP+) activity"/>
    <property type="evidence" value="ECO:0007669"/>
    <property type="project" value="UniProtKB-EC"/>
</dbReference>
<evidence type="ECO:0000256" key="6">
    <source>
        <dbReference type="ARBA" id="ARBA00022833"/>
    </source>
</evidence>